<proteinExistence type="predicted"/>
<protein>
    <recommendedName>
        <fullName evidence="1">Putative restriction endonuclease domain-containing protein</fullName>
    </recommendedName>
</protein>
<dbReference type="Pfam" id="PF05685">
    <property type="entry name" value="Uma2"/>
    <property type="match status" value="2"/>
</dbReference>
<feature type="domain" description="Putative restriction endonuclease" evidence="1">
    <location>
        <begin position="196"/>
        <end position="355"/>
    </location>
</feature>
<evidence type="ECO:0000313" key="3">
    <source>
        <dbReference type="Proteomes" id="UP000253303"/>
    </source>
</evidence>
<dbReference type="InterPro" id="IPR012296">
    <property type="entry name" value="Nuclease_put_TT1808"/>
</dbReference>
<reference evidence="2 3" key="1">
    <citation type="submission" date="2018-06" db="EMBL/GenBank/DDBJ databases">
        <title>Sphaerisporangium craniellae sp. nov., isolated from a marine sponge in the South China Sea.</title>
        <authorList>
            <person name="Li L."/>
        </authorList>
    </citation>
    <scope>NUCLEOTIDE SEQUENCE [LARGE SCALE GENOMIC DNA]</scope>
    <source>
        <strain evidence="2 3">LHW63015</strain>
    </source>
</reference>
<gene>
    <name evidence="2" type="ORF">DP939_41360</name>
</gene>
<dbReference type="InterPro" id="IPR011335">
    <property type="entry name" value="Restrct_endonuc-II-like"/>
</dbReference>
<dbReference type="InterPro" id="IPR008538">
    <property type="entry name" value="Uma2"/>
</dbReference>
<accession>A0A366LKB9</accession>
<comment type="caution">
    <text evidence="2">The sequence shown here is derived from an EMBL/GenBank/DDBJ whole genome shotgun (WGS) entry which is preliminary data.</text>
</comment>
<dbReference type="AlphaFoldDB" id="A0A366LKB9"/>
<dbReference type="EMBL" id="QMEY01000035">
    <property type="protein sequence ID" value="RBQ14267.1"/>
    <property type="molecule type" value="Genomic_DNA"/>
</dbReference>
<dbReference type="RefSeq" id="WP_113986305.1">
    <property type="nucleotide sequence ID" value="NZ_QMEY01000035.1"/>
</dbReference>
<dbReference type="Gene3D" id="3.90.1570.10">
    <property type="entry name" value="tt1808, chain A"/>
    <property type="match status" value="2"/>
</dbReference>
<organism evidence="2 3">
    <name type="scientific">Spongiactinospora rosea</name>
    <dbReference type="NCBI Taxonomy" id="2248750"/>
    <lineage>
        <taxon>Bacteria</taxon>
        <taxon>Bacillati</taxon>
        <taxon>Actinomycetota</taxon>
        <taxon>Actinomycetes</taxon>
        <taxon>Streptosporangiales</taxon>
        <taxon>Streptosporangiaceae</taxon>
        <taxon>Spongiactinospora</taxon>
    </lineage>
</organism>
<name>A0A366LKB9_9ACTN</name>
<feature type="domain" description="Putative restriction endonuclease" evidence="1">
    <location>
        <begin position="8"/>
        <end position="165"/>
    </location>
</feature>
<dbReference type="OrthoDB" id="4537149at2"/>
<keyword evidence="3" id="KW-1185">Reference proteome</keyword>
<dbReference type="PANTHER" id="PTHR35400">
    <property type="entry name" value="SLR1083 PROTEIN"/>
    <property type="match status" value="1"/>
</dbReference>
<dbReference type="Proteomes" id="UP000253303">
    <property type="component" value="Unassembled WGS sequence"/>
</dbReference>
<dbReference type="SUPFAM" id="SSF52980">
    <property type="entry name" value="Restriction endonuclease-like"/>
    <property type="match status" value="2"/>
</dbReference>
<evidence type="ECO:0000313" key="2">
    <source>
        <dbReference type="EMBL" id="RBQ14267.1"/>
    </source>
</evidence>
<evidence type="ECO:0000259" key="1">
    <source>
        <dbReference type="Pfam" id="PF05685"/>
    </source>
</evidence>
<dbReference type="CDD" id="cd06260">
    <property type="entry name" value="DUF820-like"/>
    <property type="match status" value="2"/>
</dbReference>
<dbReference type="PANTHER" id="PTHR35400:SF3">
    <property type="entry name" value="SLL1072 PROTEIN"/>
    <property type="match status" value="1"/>
</dbReference>
<sequence>MAYIHDRYGKLCELLPDMRAELHDDRIVVTDMPTTGAHNDALSALLMQLVGVAAAKGWRIWPAIKLFFGPQEARFIPDLVVVRPDRRMWGDDHVYAEDALLVVEVVSPSSSHDDHQLKPATCARGKVPLYLVIDTYEQRVRLLSDPGEKGYATESEAAFGEPLELPGPWHLTLDTTPFKDCGEGTGPGPPAEYERYVMVCELLPEMRVELHDDRIVVTDMPTVKHSTVVWLLLRQLFALIGERGWLAWTGPKLFFGPQDDRYIPDLVVAPPEHRMWGEDHVYAEDTLLVVEVVSPSSSHDDHQLKPATCARGKVPLYLVIDTYEQRVRLLSDPGEKGYATESEAAFGEPLELPEPWHLTLDTTPFKGL</sequence>